<evidence type="ECO:0000313" key="3">
    <source>
        <dbReference type="Proteomes" id="UP000887159"/>
    </source>
</evidence>
<name>A0A8X6VRI9_TRICX</name>
<protein>
    <submittedName>
        <fullName evidence="2">Uncharacterized protein</fullName>
    </submittedName>
</protein>
<accession>A0A8X6VRI9</accession>
<dbReference type="Proteomes" id="UP000887159">
    <property type="component" value="Unassembled WGS sequence"/>
</dbReference>
<proteinExistence type="predicted"/>
<dbReference type="AlphaFoldDB" id="A0A8X6VRI9"/>
<feature type="region of interest" description="Disordered" evidence="1">
    <location>
        <begin position="55"/>
        <end position="74"/>
    </location>
</feature>
<organism evidence="2 3">
    <name type="scientific">Trichonephila clavipes</name>
    <name type="common">Golden silk orbweaver</name>
    <name type="synonym">Nephila clavipes</name>
    <dbReference type="NCBI Taxonomy" id="2585209"/>
    <lineage>
        <taxon>Eukaryota</taxon>
        <taxon>Metazoa</taxon>
        <taxon>Ecdysozoa</taxon>
        <taxon>Arthropoda</taxon>
        <taxon>Chelicerata</taxon>
        <taxon>Arachnida</taxon>
        <taxon>Araneae</taxon>
        <taxon>Araneomorphae</taxon>
        <taxon>Entelegynae</taxon>
        <taxon>Araneoidea</taxon>
        <taxon>Nephilidae</taxon>
        <taxon>Trichonephila</taxon>
    </lineage>
</organism>
<evidence type="ECO:0000256" key="1">
    <source>
        <dbReference type="SAM" id="MobiDB-lite"/>
    </source>
</evidence>
<evidence type="ECO:0000313" key="2">
    <source>
        <dbReference type="EMBL" id="GFY18035.1"/>
    </source>
</evidence>
<keyword evidence="3" id="KW-1185">Reference proteome</keyword>
<reference evidence="2" key="1">
    <citation type="submission" date="2020-08" db="EMBL/GenBank/DDBJ databases">
        <title>Multicomponent nature underlies the extraordinary mechanical properties of spider dragline silk.</title>
        <authorList>
            <person name="Kono N."/>
            <person name="Nakamura H."/>
            <person name="Mori M."/>
            <person name="Yoshida Y."/>
            <person name="Ohtoshi R."/>
            <person name="Malay A.D."/>
            <person name="Moran D.A.P."/>
            <person name="Tomita M."/>
            <person name="Numata K."/>
            <person name="Arakawa K."/>
        </authorList>
    </citation>
    <scope>NUCLEOTIDE SEQUENCE</scope>
</reference>
<dbReference type="EMBL" id="BMAU01021347">
    <property type="protein sequence ID" value="GFY18035.1"/>
    <property type="molecule type" value="Genomic_DNA"/>
</dbReference>
<sequence length="123" mass="13650">MTPELAPSHLTTTPHQRLKWTTMKVTGQFKKYPEFSGRKLRGPSSLKSYRVVGGRGREVGGLRPPPGILPQNWGGNEANRTYTCMVLKATDNDRRHFALCHDEFLGLDLAIADQVASVTTILS</sequence>
<gene>
    <name evidence="2" type="primary">NCL1_14097</name>
    <name evidence="2" type="ORF">TNCV_3385261</name>
</gene>
<comment type="caution">
    <text evidence="2">The sequence shown here is derived from an EMBL/GenBank/DDBJ whole genome shotgun (WGS) entry which is preliminary data.</text>
</comment>